<keyword evidence="3" id="KW-1185">Reference proteome</keyword>
<dbReference type="PANTHER" id="PTHR12736">
    <property type="entry name" value="LANC-LIKE PROTEIN"/>
    <property type="match status" value="1"/>
</dbReference>
<dbReference type="GO" id="GO:0046872">
    <property type="term" value="F:metal ion binding"/>
    <property type="evidence" value="ECO:0007669"/>
    <property type="project" value="UniProtKB-KW"/>
</dbReference>
<accession>A0A078ACM8</accession>
<keyword evidence="1" id="KW-0862">Zinc</keyword>
<dbReference type="InParanoid" id="A0A078ACM8"/>
<evidence type="ECO:0000313" key="3">
    <source>
        <dbReference type="Proteomes" id="UP000039865"/>
    </source>
</evidence>
<dbReference type="CDD" id="cd04794">
    <property type="entry name" value="euk_LANCL"/>
    <property type="match status" value="1"/>
</dbReference>
<dbReference type="OrthoDB" id="10257263at2759"/>
<dbReference type="Pfam" id="PF05147">
    <property type="entry name" value="LANC_like"/>
    <property type="match status" value="1"/>
</dbReference>
<gene>
    <name evidence="2" type="primary">Contig19270.g20428</name>
    <name evidence="2" type="ORF">STYLEM_8606</name>
</gene>
<dbReference type="Proteomes" id="UP000039865">
    <property type="component" value="Unassembled WGS sequence"/>
</dbReference>
<dbReference type="SUPFAM" id="SSF158745">
    <property type="entry name" value="LanC-like"/>
    <property type="match status" value="1"/>
</dbReference>
<dbReference type="PRINTS" id="PR01950">
    <property type="entry name" value="LANCSUPER"/>
</dbReference>
<dbReference type="Gene3D" id="1.50.10.10">
    <property type="match status" value="1"/>
</dbReference>
<proteinExistence type="predicted"/>
<reference evidence="2 3" key="1">
    <citation type="submission" date="2014-06" db="EMBL/GenBank/DDBJ databases">
        <authorList>
            <person name="Swart Estienne"/>
        </authorList>
    </citation>
    <scope>NUCLEOTIDE SEQUENCE [LARGE SCALE GENOMIC DNA]</scope>
    <source>
        <strain evidence="2 3">130c</strain>
    </source>
</reference>
<sequence>MEDFSLLNRIRYFDNNLDIDQIPEKSFDETIKDKLFTCKQNCFTFIIVIKNQESKNSDPLKIISSTVKIRQDISAYIGSAGYLYMYYRLYEYAKRSNQPELKDEYFAKAVDLYDKLKPFIEQYEIQSVKQKSMKIPTFFIGTPAYYLIGCLLFKDQAKEEQAQLGIMNCMKKILSFMVIFEEEGYRMEDELLYGNAGYLYCLLVLKLDFSEYFSEQVDDAITRVVADIVRAGLVEGNSFLTFSFPRGKKPYIGAAHGSIGILYMIIKAMQLLPDLQKMTNLKDVVIKSLDDLVSRQTKAGHFGYQMSQDPQGEAEAEYAVHFCHGAPGSIPLFVEACKTFGSKRYLEAATLSAECTWKYGLIKKGFGLCHGICGNAILMMCLYRFTNDEIWKKRAEAFIKTTLNNEILQGMDEYEFSGFTVQGVPDHPYSLMEGQAGTIVALADFSGWPSDTQYFEYDIKFPGFEI</sequence>
<organism evidence="2 3">
    <name type="scientific">Stylonychia lemnae</name>
    <name type="common">Ciliate</name>
    <dbReference type="NCBI Taxonomy" id="5949"/>
    <lineage>
        <taxon>Eukaryota</taxon>
        <taxon>Sar</taxon>
        <taxon>Alveolata</taxon>
        <taxon>Ciliophora</taxon>
        <taxon>Intramacronucleata</taxon>
        <taxon>Spirotrichea</taxon>
        <taxon>Stichotrichia</taxon>
        <taxon>Sporadotrichida</taxon>
        <taxon>Oxytrichidae</taxon>
        <taxon>Stylonychinae</taxon>
        <taxon>Stylonychia</taxon>
    </lineage>
</organism>
<dbReference type="OMA" id="PCVDDNR"/>
<dbReference type="FunCoup" id="A0A078ACM8">
    <property type="interactions" value="24"/>
</dbReference>
<keyword evidence="1" id="KW-0479">Metal-binding</keyword>
<dbReference type="GO" id="GO:0031179">
    <property type="term" value="P:peptide modification"/>
    <property type="evidence" value="ECO:0007669"/>
    <property type="project" value="InterPro"/>
</dbReference>
<feature type="binding site" evidence="1">
    <location>
        <position position="370"/>
    </location>
    <ligand>
        <name>Zn(2+)</name>
        <dbReference type="ChEBI" id="CHEBI:29105"/>
    </ligand>
</feature>
<dbReference type="PANTHER" id="PTHR12736:SF7">
    <property type="entry name" value="LANC-LIKE PROTEIN 3"/>
    <property type="match status" value="1"/>
</dbReference>
<dbReference type="SMART" id="SM01260">
    <property type="entry name" value="LANC_like"/>
    <property type="match status" value="1"/>
</dbReference>
<dbReference type="GO" id="GO:0005886">
    <property type="term" value="C:plasma membrane"/>
    <property type="evidence" value="ECO:0007669"/>
    <property type="project" value="TreeGrafter"/>
</dbReference>
<dbReference type="InterPro" id="IPR007822">
    <property type="entry name" value="LANC-like"/>
</dbReference>
<evidence type="ECO:0000313" key="2">
    <source>
        <dbReference type="EMBL" id="CDW79616.1"/>
    </source>
</evidence>
<dbReference type="GO" id="GO:0005975">
    <property type="term" value="P:carbohydrate metabolic process"/>
    <property type="evidence" value="ECO:0007669"/>
    <property type="project" value="InterPro"/>
</dbReference>
<protein>
    <submittedName>
        <fullName evidence="2">Lanc-like protein 2</fullName>
    </submittedName>
</protein>
<dbReference type="InterPro" id="IPR012341">
    <property type="entry name" value="6hp_glycosidase-like_sf"/>
</dbReference>
<feature type="binding site" evidence="1">
    <location>
        <position position="323"/>
    </location>
    <ligand>
        <name>Zn(2+)</name>
        <dbReference type="ChEBI" id="CHEBI:29105"/>
    </ligand>
</feature>
<name>A0A078ACM8_STYLE</name>
<dbReference type="EMBL" id="CCKQ01008173">
    <property type="protein sequence ID" value="CDW79616.1"/>
    <property type="molecule type" value="Genomic_DNA"/>
</dbReference>
<dbReference type="AlphaFoldDB" id="A0A078ACM8"/>
<evidence type="ECO:0000256" key="1">
    <source>
        <dbReference type="PIRSR" id="PIRSR607822-1"/>
    </source>
</evidence>
<feature type="binding site" evidence="1">
    <location>
        <position position="369"/>
    </location>
    <ligand>
        <name>Zn(2+)</name>
        <dbReference type="ChEBI" id="CHEBI:29105"/>
    </ligand>
</feature>